<feature type="domain" description="Rhodanese" evidence="1">
    <location>
        <begin position="15"/>
        <end position="98"/>
    </location>
</feature>
<dbReference type="SMART" id="SM00450">
    <property type="entry name" value="RHOD"/>
    <property type="match status" value="1"/>
</dbReference>
<evidence type="ECO:0000259" key="1">
    <source>
        <dbReference type="PROSITE" id="PS50206"/>
    </source>
</evidence>
<dbReference type="BioCyc" id="JESP1508404:G14D9-9874-MONOMER"/>
<dbReference type="InterPro" id="IPR050229">
    <property type="entry name" value="GlpE_sulfurtransferase"/>
</dbReference>
<dbReference type="CDD" id="cd00158">
    <property type="entry name" value="RHOD"/>
    <property type="match status" value="1"/>
</dbReference>
<sequence length="98" mass="10810">MKSIMPTEVEQKLNANEELNILDVREAEEVQGGKIPGAVNIPLGLLEFRKQELDKSKEYIVVCASGGRSTMGTQYLEGQGYNVTNMSGGMMNWQGKTE</sequence>
<dbReference type="STRING" id="1508404.JMA_06570"/>
<dbReference type="HOGENOM" id="CLU_089574_13_3_9"/>
<name>A0A0B5APG1_9BACL</name>
<dbReference type="PANTHER" id="PTHR43031:SF17">
    <property type="entry name" value="SULFURTRANSFERASE YTWF-RELATED"/>
    <property type="match status" value="1"/>
</dbReference>
<protein>
    <submittedName>
        <fullName evidence="2">Rhodanese domain protein</fullName>
    </submittedName>
</protein>
<dbReference type="Proteomes" id="UP000031449">
    <property type="component" value="Chromosome"/>
</dbReference>
<reference evidence="2 3" key="1">
    <citation type="submission" date="2014-08" db="EMBL/GenBank/DDBJ databases">
        <title>Complete genome of a marine bacteria Jeotgalibacillus malaysiensis.</title>
        <authorList>
            <person name="Yaakop A.S."/>
            <person name="Chan K.-G."/>
            <person name="Goh K.M."/>
        </authorList>
    </citation>
    <scope>NUCLEOTIDE SEQUENCE [LARGE SCALE GENOMIC DNA]</scope>
    <source>
        <strain evidence="2 3">D5</strain>
    </source>
</reference>
<organism evidence="2 3">
    <name type="scientific">Jeotgalibacillus malaysiensis</name>
    <dbReference type="NCBI Taxonomy" id="1508404"/>
    <lineage>
        <taxon>Bacteria</taxon>
        <taxon>Bacillati</taxon>
        <taxon>Bacillota</taxon>
        <taxon>Bacilli</taxon>
        <taxon>Bacillales</taxon>
        <taxon>Caryophanaceae</taxon>
        <taxon>Jeotgalibacillus</taxon>
    </lineage>
</organism>
<dbReference type="PROSITE" id="PS50206">
    <property type="entry name" value="RHODANESE_3"/>
    <property type="match status" value="1"/>
</dbReference>
<dbReference type="Pfam" id="PF00581">
    <property type="entry name" value="Rhodanese"/>
    <property type="match status" value="1"/>
</dbReference>
<dbReference type="AlphaFoldDB" id="A0A0B5APG1"/>
<dbReference type="EMBL" id="CP009416">
    <property type="protein sequence ID" value="AJD89974.1"/>
    <property type="molecule type" value="Genomic_DNA"/>
</dbReference>
<dbReference type="InterPro" id="IPR036873">
    <property type="entry name" value="Rhodanese-like_dom_sf"/>
</dbReference>
<dbReference type="PANTHER" id="PTHR43031">
    <property type="entry name" value="FAD-DEPENDENT OXIDOREDUCTASE"/>
    <property type="match status" value="1"/>
</dbReference>
<proteinExistence type="predicted"/>
<dbReference type="InterPro" id="IPR001763">
    <property type="entry name" value="Rhodanese-like_dom"/>
</dbReference>
<accession>A0A0B5APG1</accession>
<dbReference type="SUPFAM" id="SSF52821">
    <property type="entry name" value="Rhodanese/Cell cycle control phosphatase"/>
    <property type="match status" value="1"/>
</dbReference>
<keyword evidence="3" id="KW-1185">Reference proteome</keyword>
<dbReference type="Gene3D" id="3.40.250.10">
    <property type="entry name" value="Rhodanese-like domain"/>
    <property type="match status" value="1"/>
</dbReference>
<dbReference type="OrthoDB" id="9800872at2"/>
<dbReference type="KEGG" id="jeo:JMA_06570"/>
<evidence type="ECO:0000313" key="2">
    <source>
        <dbReference type="EMBL" id="AJD89974.1"/>
    </source>
</evidence>
<gene>
    <name evidence="2" type="ORF">JMA_06570</name>
</gene>
<evidence type="ECO:0000313" key="3">
    <source>
        <dbReference type="Proteomes" id="UP000031449"/>
    </source>
</evidence>